<dbReference type="eggNOG" id="KOG0027">
    <property type="taxonomic scope" value="Eukaryota"/>
</dbReference>
<evidence type="ECO:0000256" key="1">
    <source>
        <dbReference type="ARBA" id="ARBA00022737"/>
    </source>
</evidence>
<dbReference type="PANTHER" id="PTHR23048">
    <property type="entry name" value="MYOSIN LIGHT CHAIN 1, 3"/>
    <property type="match status" value="1"/>
</dbReference>
<feature type="domain" description="EF-hand" evidence="2">
    <location>
        <begin position="81"/>
        <end position="116"/>
    </location>
</feature>
<feature type="domain" description="EF-hand" evidence="2">
    <location>
        <begin position="10"/>
        <end position="45"/>
    </location>
</feature>
<keyword evidence="1" id="KW-0677">Repeat</keyword>
<evidence type="ECO:0000313" key="3">
    <source>
        <dbReference type="EMBL" id="EAY04106.1"/>
    </source>
</evidence>
<dbReference type="VEuPathDB" id="TrichDB:TVAG_483440"/>
<dbReference type="Gene3D" id="1.10.238.10">
    <property type="entry name" value="EF-hand"/>
    <property type="match status" value="1"/>
</dbReference>
<dbReference type="SUPFAM" id="SSF47473">
    <property type="entry name" value="EF-hand"/>
    <property type="match status" value="1"/>
</dbReference>
<evidence type="ECO:0000313" key="4">
    <source>
        <dbReference type="Proteomes" id="UP000001542"/>
    </source>
</evidence>
<dbReference type="InParanoid" id="A2ETB6"/>
<reference evidence="3" key="1">
    <citation type="submission" date="2006-10" db="EMBL/GenBank/DDBJ databases">
        <authorList>
            <person name="Amadeo P."/>
            <person name="Zhao Q."/>
            <person name="Wortman J."/>
            <person name="Fraser-Liggett C."/>
            <person name="Carlton J."/>
        </authorList>
    </citation>
    <scope>NUCLEOTIDE SEQUENCE</scope>
    <source>
        <strain evidence="3">G3</strain>
    </source>
</reference>
<dbReference type="Proteomes" id="UP000001542">
    <property type="component" value="Unassembled WGS sequence"/>
</dbReference>
<name>A2ETB6_TRIV3</name>
<dbReference type="Pfam" id="PF13499">
    <property type="entry name" value="EF-hand_7"/>
    <property type="match status" value="1"/>
</dbReference>
<dbReference type="FunFam" id="1.10.238.10:FF:000178">
    <property type="entry name" value="Calmodulin-2 A"/>
    <property type="match status" value="1"/>
</dbReference>
<dbReference type="PANTHER" id="PTHR23048:SF0">
    <property type="entry name" value="CALMODULIN LIKE 3"/>
    <property type="match status" value="1"/>
</dbReference>
<protein>
    <submittedName>
        <fullName evidence="3">EF hand family protein</fullName>
    </submittedName>
</protein>
<dbReference type="RefSeq" id="XP_001316329.1">
    <property type="nucleotide sequence ID" value="XM_001316294.1"/>
</dbReference>
<dbReference type="GO" id="GO:0016460">
    <property type="term" value="C:myosin II complex"/>
    <property type="evidence" value="ECO:0000318"/>
    <property type="project" value="GO_Central"/>
</dbReference>
<dbReference type="InterPro" id="IPR050230">
    <property type="entry name" value="CALM/Myosin/TropC-like"/>
</dbReference>
<dbReference type="InterPro" id="IPR002048">
    <property type="entry name" value="EF_hand_dom"/>
</dbReference>
<keyword evidence="4" id="KW-1185">Reference proteome</keyword>
<dbReference type="EMBL" id="DS113485">
    <property type="protein sequence ID" value="EAY04106.1"/>
    <property type="molecule type" value="Genomic_DNA"/>
</dbReference>
<dbReference type="InterPro" id="IPR011992">
    <property type="entry name" value="EF-hand-dom_pair"/>
</dbReference>
<accession>A2ETB6</accession>
<dbReference type="VEuPathDB" id="TrichDB:TVAGG3_0620410"/>
<dbReference type="PROSITE" id="PS50222">
    <property type="entry name" value="EF_HAND_2"/>
    <property type="match status" value="2"/>
</dbReference>
<sequence length="151" mass="17010">MQAIDVLTPKKIEELQSVFKELDTDNTGKLEIQLVEKGLRTAGANPTQDEVKDILEDISGSNTISFNTFAYIYFHVTRGHSVQEDLIDSFRALDSNGMGKIKYDVFIKTVDTLHRPLSENEISNLSNKLHVDNGYIDYTEAVKLLTGAWDE</sequence>
<organism evidence="3 4">
    <name type="scientific">Trichomonas vaginalis (strain ATCC PRA-98 / G3)</name>
    <dbReference type="NCBI Taxonomy" id="412133"/>
    <lineage>
        <taxon>Eukaryota</taxon>
        <taxon>Metamonada</taxon>
        <taxon>Parabasalia</taxon>
        <taxon>Trichomonadida</taxon>
        <taxon>Trichomonadidae</taxon>
        <taxon>Trichomonas</taxon>
    </lineage>
</organism>
<dbReference type="GO" id="GO:0005509">
    <property type="term" value="F:calcium ion binding"/>
    <property type="evidence" value="ECO:0007669"/>
    <property type="project" value="InterPro"/>
</dbReference>
<dbReference type="AlphaFoldDB" id="A2ETB6"/>
<dbReference type="KEGG" id="tva:4761953"/>
<reference evidence="3" key="2">
    <citation type="journal article" date="2007" name="Science">
        <title>Draft genome sequence of the sexually transmitted pathogen Trichomonas vaginalis.</title>
        <authorList>
            <person name="Carlton J.M."/>
            <person name="Hirt R.P."/>
            <person name="Silva J.C."/>
            <person name="Delcher A.L."/>
            <person name="Schatz M."/>
            <person name="Zhao Q."/>
            <person name="Wortman J.R."/>
            <person name="Bidwell S.L."/>
            <person name="Alsmark U.C.M."/>
            <person name="Besteiro S."/>
            <person name="Sicheritz-Ponten T."/>
            <person name="Noel C.J."/>
            <person name="Dacks J.B."/>
            <person name="Foster P.G."/>
            <person name="Simillion C."/>
            <person name="Van de Peer Y."/>
            <person name="Miranda-Saavedra D."/>
            <person name="Barton G.J."/>
            <person name="Westrop G.D."/>
            <person name="Mueller S."/>
            <person name="Dessi D."/>
            <person name="Fiori P.L."/>
            <person name="Ren Q."/>
            <person name="Paulsen I."/>
            <person name="Zhang H."/>
            <person name="Bastida-Corcuera F.D."/>
            <person name="Simoes-Barbosa A."/>
            <person name="Brown M.T."/>
            <person name="Hayes R.D."/>
            <person name="Mukherjee M."/>
            <person name="Okumura C.Y."/>
            <person name="Schneider R."/>
            <person name="Smith A.J."/>
            <person name="Vanacova S."/>
            <person name="Villalvazo M."/>
            <person name="Haas B.J."/>
            <person name="Pertea M."/>
            <person name="Feldblyum T.V."/>
            <person name="Utterback T.R."/>
            <person name="Shu C.L."/>
            <person name="Osoegawa K."/>
            <person name="de Jong P.J."/>
            <person name="Hrdy I."/>
            <person name="Horvathova L."/>
            <person name="Zubacova Z."/>
            <person name="Dolezal P."/>
            <person name="Malik S.B."/>
            <person name="Logsdon J.M. Jr."/>
            <person name="Henze K."/>
            <person name="Gupta A."/>
            <person name="Wang C.C."/>
            <person name="Dunne R.L."/>
            <person name="Upcroft J.A."/>
            <person name="Upcroft P."/>
            <person name="White O."/>
            <person name="Salzberg S.L."/>
            <person name="Tang P."/>
            <person name="Chiu C.-H."/>
            <person name="Lee Y.-S."/>
            <person name="Embley T.M."/>
            <person name="Coombs G.H."/>
            <person name="Mottram J.C."/>
            <person name="Tachezy J."/>
            <person name="Fraser-Liggett C.M."/>
            <person name="Johnson P.J."/>
        </authorList>
    </citation>
    <scope>NUCLEOTIDE SEQUENCE [LARGE SCALE GENOMIC DNA]</scope>
    <source>
        <strain evidence="3">G3</strain>
    </source>
</reference>
<dbReference type="STRING" id="5722.A2ETB6"/>
<dbReference type="SMR" id="A2ETB6"/>
<dbReference type="OrthoDB" id="5959761at2759"/>
<evidence type="ECO:0000259" key="2">
    <source>
        <dbReference type="PROSITE" id="PS50222"/>
    </source>
</evidence>
<gene>
    <name evidence="3" type="ORF">TVAG_483440</name>
</gene>
<proteinExistence type="predicted"/>